<reference evidence="4" key="1">
    <citation type="submission" date="2023-08" db="EMBL/GenBank/DDBJ databases">
        <authorList>
            <person name="Chen Y."/>
            <person name="Shah S."/>
            <person name="Dougan E. K."/>
            <person name="Thang M."/>
            <person name="Chan C."/>
        </authorList>
    </citation>
    <scope>NUCLEOTIDE SEQUENCE</scope>
</reference>
<dbReference type="InterPro" id="IPR002885">
    <property type="entry name" value="PPR_rpt"/>
</dbReference>
<dbReference type="PROSITE" id="PS51375">
    <property type="entry name" value="PPR"/>
    <property type="match status" value="3"/>
</dbReference>
<dbReference type="InterPro" id="IPR036063">
    <property type="entry name" value="Smr_dom_sf"/>
</dbReference>
<evidence type="ECO:0000313" key="5">
    <source>
        <dbReference type="Proteomes" id="UP001178507"/>
    </source>
</evidence>
<dbReference type="NCBIfam" id="TIGR00756">
    <property type="entry name" value="PPR"/>
    <property type="match status" value="1"/>
</dbReference>
<evidence type="ECO:0000256" key="2">
    <source>
        <dbReference type="PROSITE-ProRule" id="PRU00708"/>
    </source>
</evidence>
<dbReference type="InterPro" id="IPR011990">
    <property type="entry name" value="TPR-like_helical_dom_sf"/>
</dbReference>
<dbReference type="Gene3D" id="3.30.1370.110">
    <property type="match status" value="1"/>
</dbReference>
<dbReference type="PANTHER" id="PTHR47936:SF1">
    <property type="entry name" value="PENTATRICOPEPTIDE REPEAT-CONTAINING PROTEIN GUN1, CHLOROPLASTIC"/>
    <property type="match status" value="1"/>
</dbReference>
<sequence>MAWRACARAVAKGGRMRSMRRELGQEANVQTCGAAIGACARAQRWEQALAMLLQMPRSKVLPNIVCYNAALSACARSLRWRHALQLFSDAAPNVVTYASAIAACVHSWEAALHLLQELNSRCGANAIAYTSAIKAVERGRCWPWALALLAEMPGRAIQADTIVLNACITACQKAEAWAQAIDLFNHIKSFGVQPDVISFNAVLAAVARQGAWPAALEALRQLRSDSLQPSTVTWNSCISACEKVLNWQRSLWLLQELRDQGQPSVISFNTALAACRSSWQAAFWLLQEMPKCALQPDLGSFHAVLTACTSGGVWQAALQLLQRVQALDLSPDKELLERAIAPILNADRLEEALVVYREGLARGLLQARRGPAMLDLHDFSLEAAQVAICEELLQLQQGDLVIITGRGSHSREGGLPMQPPLWEWLVQLGLSVCQEPQNPGRLRVAEPAAALSVQKVPRA</sequence>
<dbReference type="Gene3D" id="1.25.40.10">
    <property type="entry name" value="Tetratricopeptide repeat domain"/>
    <property type="match status" value="3"/>
</dbReference>
<keyword evidence="1" id="KW-0677">Repeat</keyword>
<protein>
    <recommendedName>
        <fullName evidence="3">Smr domain-containing protein</fullName>
    </recommendedName>
</protein>
<comment type="caution">
    <text evidence="4">The sequence shown here is derived from an EMBL/GenBank/DDBJ whole genome shotgun (WGS) entry which is preliminary data.</text>
</comment>
<feature type="repeat" description="PPR" evidence="2">
    <location>
        <begin position="195"/>
        <end position="229"/>
    </location>
</feature>
<dbReference type="PROSITE" id="PS50828">
    <property type="entry name" value="SMR"/>
    <property type="match status" value="1"/>
</dbReference>
<dbReference type="PANTHER" id="PTHR47936">
    <property type="entry name" value="PPR_LONG DOMAIN-CONTAINING PROTEIN"/>
    <property type="match status" value="1"/>
</dbReference>
<feature type="domain" description="Smr" evidence="3">
    <location>
        <begin position="374"/>
        <end position="447"/>
    </location>
</feature>
<dbReference type="Pfam" id="PF13812">
    <property type="entry name" value="PPR_3"/>
    <property type="match status" value="2"/>
</dbReference>
<dbReference type="EMBL" id="CAUJNA010000063">
    <property type="protein sequence ID" value="CAJ1371232.1"/>
    <property type="molecule type" value="Genomic_DNA"/>
</dbReference>
<feature type="repeat" description="PPR" evidence="2">
    <location>
        <begin position="28"/>
        <end position="62"/>
    </location>
</feature>
<proteinExistence type="predicted"/>
<keyword evidence="5" id="KW-1185">Reference proteome</keyword>
<evidence type="ECO:0000259" key="3">
    <source>
        <dbReference type="PROSITE" id="PS50828"/>
    </source>
</evidence>
<feature type="repeat" description="PPR" evidence="2">
    <location>
        <begin position="160"/>
        <end position="194"/>
    </location>
</feature>
<evidence type="ECO:0000256" key="1">
    <source>
        <dbReference type="ARBA" id="ARBA00022737"/>
    </source>
</evidence>
<evidence type="ECO:0000313" key="4">
    <source>
        <dbReference type="EMBL" id="CAJ1371232.1"/>
    </source>
</evidence>
<gene>
    <name evidence="4" type="ORF">EVOR1521_LOCUS1597</name>
</gene>
<dbReference type="InterPro" id="IPR002625">
    <property type="entry name" value="Smr_dom"/>
</dbReference>
<organism evidence="4 5">
    <name type="scientific">Effrenium voratum</name>
    <dbReference type="NCBI Taxonomy" id="2562239"/>
    <lineage>
        <taxon>Eukaryota</taxon>
        <taxon>Sar</taxon>
        <taxon>Alveolata</taxon>
        <taxon>Dinophyceae</taxon>
        <taxon>Suessiales</taxon>
        <taxon>Symbiodiniaceae</taxon>
        <taxon>Effrenium</taxon>
    </lineage>
</organism>
<dbReference type="AlphaFoldDB" id="A0AA36HLC6"/>
<dbReference type="SUPFAM" id="SSF160443">
    <property type="entry name" value="SMR domain-like"/>
    <property type="match status" value="1"/>
</dbReference>
<name>A0AA36HLC6_9DINO</name>
<accession>A0AA36HLC6</accession>
<dbReference type="Proteomes" id="UP001178507">
    <property type="component" value="Unassembled WGS sequence"/>
</dbReference>